<keyword evidence="3" id="KW-1185">Reference proteome</keyword>
<evidence type="ECO:0000313" key="3">
    <source>
        <dbReference type="Proteomes" id="UP000765509"/>
    </source>
</evidence>
<reference evidence="2" key="1">
    <citation type="submission" date="2021-03" db="EMBL/GenBank/DDBJ databases">
        <title>Draft genome sequence of rust myrtle Austropuccinia psidii MF-1, a brazilian biotype.</title>
        <authorList>
            <person name="Quecine M.C."/>
            <person name="Pachon D.M.R."/>
            <person name="Bonatelli M.L."/>
            <person name="Correr F.H."/>
            <person name="Franceschini L.M."/>
            <person name="Leite T.F."/>
            <person name="Margarido G.R.A."/>
            <person name="Almeida C.A."/>
            <person name="Ferrarezi J.A."/>
            <person name="Labate C.A."/>
        </authorList>
    </citation>
    <scope>NUCLEOTIDE SEQUENCE</scope>
    <source>
        <strain evidence="2">MF-1</strain>
    </source>
</reference>
<dbReference type="EMBL" id="AVOT02017427">
    <property type="protein sequence ID" value="MBW0503495.1"/>
    <property type="molecule type" value="Genomic_DNA"/>
</dbReference>
<sequence>MAPQQSLSLGPTCTEEQIWKEKKHPGRKDEAKNIKFIFRSSWRFCRNFKDHFQHPGEDGEDVTGGPPLALSNQPEPSLLAIMQQMAQIMANLQATSSSEA</sequence>
<dbReference type="Proteomes" id="UP000765509">
    <property type="component" value="Unassembled WGS sequence"/>
</dbReference>
<evidence type="ECO:0000313" key="2">
    <source>
        <dbReference type="EMBL" id="MBW0503495.1"/>
    </source>
</evidence>
<dbReference type="AlphaFoldDB" id="A0A9Q3DM37"/>
<feature type="region of interest" description="Disordered" evidence="1">
    <location>
        <begin position="53"/>
        <end position="73"/>
    </location>
</feature>
<comment type="caution">
    <text evidence="2">The sequence shown here is derived from an EMBL/GenBank/DDBJ whole genome shotgun (WGS) entry which is preliminary data.</text>
</comment>
<gene>
    <name evidence="2" type="ORF">O181_043210</name>
</gene>
<accession>A0A9Q3DM37</accession>
<dbReference type="OrthoDB" id="122605at2759"/>
<protein>
    <submittedName>
        <fullName evidence="2">Uncharacterized protein</fullName>
    </submittedName>
</protein>
<proteinExistence type="predicted"/>
<evidence type="ECO:0000256" key="1">
    <source>
        <dbReference type="SAM" id="MobiDB-lite"/>
    </source>
</evidence>
<organism evidence="2 3">
    <name type="scientific">Austropuccinia psidii MF-1</name>
    <dbReference type="NCBI Taxonomy" id="1389203"/>
    <lineage>
        <taxon>Eukaryota</taxon>
        <taxon>Fungi</taxon>
        <taxon>Dikarya</taxon>
        <taxon>Basidiomycota</taxon>
        <taxon>Pucciniomycotina</taxon>
        <taxon>Pucciniomycetes</taxon>
        <taxon>Pucciniales</taxon>
        <taxon>Sphaerophragmiaceae</taxon>
        <taxon>Austropuccinia</taxon>
    </lineage>
</organism>
<name>A0A9Q3DM37_9BASI</name>